<feature type="compositionally biased region" description="Low complexity" evidence="1">
    <location>
        <begin position="12"/>
        <end position="22"/>
    </location>
</feature>
<feature type="compositionally biased region" description="Basic and acidic residues" evidence="1">
    <location>
        <begin position="1"/>
        <end position="11"/>
    </location>
</feature>
<reference evidence="2" key="2">
    <citation type="submission" date="2021-04" db="EMBL/GenBank/DDBJ databases">
        <authorList>
            <person name="Gilroy R."/>
        </authorList>
    </citation>
    <scope>NUCLEOTIDE SEQUENCE</scope>
    <source>
        <strain evidence="2">ChiHecec2B26-446</strain>
    </source>
</reference>
<protein>
    <submittedName>
        <fullName evidence="2">Uncharacterized protein</fullName>
    </submittedName>
</protein>
<feature type="compositionally biased region" description="Basic and acidic residues" evidence="1">
    <location>
        <begin position="327"/>
        <end position="338"/>
    </location>
</feature>
<proteinExistence type="predicted"/>
<organism evidence="2 3">
    <name type="scientific">Candidatus Desulfovibrio intestinipullorum</name>
    <dbReference type="NCBI Taxonomy" id="2838536"/>
    <lineage>
        <taxon>Bacteria</taxon>
        <taxon>Pseudomonadati</taxon>
        <taxon>Thermodesulfobacteriota</taxon>
        <taxon>Desulfovibrionia</taxon>
        <taxon>Desulfovibrionales</taxon>
        <taxon>Desulfovibrionaceae</taxon>
        <taxon>Desulfovibrio</taxon>
    </lineage>
</organism>
<name>A0A9D1PYT2_9BACT</name>
<reference evidence="2" key="1">
    <citation type="journal article" date="2021" name="PeerJ">
        <title>Extensive microbial diversity within the chicken gut microbiome revealed by metagenomics and culture.</title>
        <authorList>
            <person name="Gilroy R."/>
            <person name="Ravi A."/>
            <person name="Getino M."/>
            <person name="Pursley I."/>
            <person name="Horton D.L."/>
            <person name="Alikhan N.F."/>
            <person name="Baker D."/>
            <person name="Gharbi K."/>
            <person name="Hall N."/>
            <person name="Watson M."/>
            <person name="Adriaenssens E.M."/>
            <person name="Foster-Nyarko E."/>
            <person name="Jarju S."/>
            <person name="Secka A."/>
            <person name="Antonio M."/>
            <person name="Oren A."/>
            <person name="Chaudhuri R.R."/>
            <person name="La Ragione R."/>
            <person name="Hildebrand F."/>
            <person name="Pallen M.J."/>
        </authorList>
    </citation>
    <scope>NUCLEOTIDE SEQUENCE</scope>
    <source>
        <strain evidence="2">ChiHecec2B26-446</strain>
    </source>
</reference>
<accession>A0A9D1PYT2</accession>
<comment type="caution">
    <text evidence="2">The sequence shown here is derived from an EMBL/GenBank/DDBJ whole genome shotgun (WGS) entry which is preliminary data.</text>
</comment>
<dbReference type="AlphaFoldDB" id="A0A9D1PYT2"/>
<dbReference type="Proteomes" id="UP000886752">
    <property type="component" value="Unassembled WGS sequence"/>
</dbReference>
<dbReference type="EMBL" id="DXHV01000073">
    <property type="protein sequence ID" value="HIW01199.1"/>
    <property type="molecule type" value="Genomic_DNA"/>
</dbReference>
<feature type="region of interest" description="Disordered" evidence="1">
    <location>
        <begin position="317"/>
        <end position="338"/>
    </location>
</feature>
<evidence type="ECO:0000313" key="2">
    <source>
        <dbReference type="EMBL" id="HIW01199.1"/>
    </source>
</evidence>
<sequence>MANHKDKEKTAAENGAENGAATQDRLPTPEEARTQLSGANRVHFEGLGMPWAVLLGASPAQLMPQVVATVLKEGGTRPAWRWTRKEKDYVLMAWPKEEPVRAAVLVSGPVNEKMRPVDAFPLLQGLPNDLTVDQIHPWEKGAGADVAAFVDEGHKPMWFYDPLYERDRDDLTPGVLQTFLVAGLAFSIRKALLDELTITQGPYYEAHAEKWLQEHPDCKRLDVPPLKIPMAGRHLIFPGRTYGEYQLRARVEQVEDHQLERMPVKILYLSFPFEEHAPLLLPVYVPKSVLKDYEPKVGDEIDAYVWLQGRIIDMEDQSQPMPADLEQDIKHPEARKPE</sequence>
<gene>
    <name evidence="2" type="ORF">H9894_08430</name>
</gene>
<evidence type="ECO:0000313" key="3">
    <source>
        <dbReference type="Proteomes" id="UP000886752"/>
    </source>
</evidence>
<feature type="region of interest" description="Disordered" evidence="1">
    <location>
        <begin position="1"/>
        <end position="33"/>
    </location>
</feature>
<evidence type="ECO:0000256" key="1">
    <source>
        <dbReference type="SAM" id="MobiDB-lite"/>
    </source>
</evidence>